<dbReference type="UniPathway" id="UPA00128">
    <property type="reaction ID" value="UER00191"/>
</dbReference>
<evidence type="ECO:0000256" key="4">
    <source>
        <dbReference type="ARBA" id="ARBA00022857"/>
    </source>
</evidence>
<dbReference type="RefSeq" id="WP_093037396.1">
    <property type="nucleotide sequence ID" value="NZ_FMZV01000024.1"/>
</dbReference>
<reference evidence="12" key="1">
    <citation type="submission" date="2016-10" db="EMBL/GenBank/DDBJ databases">
        <authorList>
            <person name="Varghese N."/>
            <person name="Submissions S."/>
        </authorList>
    </citation>
    <scope>NUCLEOTIDE SEQUENCE [LARGE SCALE GENOMIC DNA]</scope>
    <source>
        <strain evidence="12">CGMCC 1.9108</strain>
    </source>
</reference>
<dbReference type="GO" id="GO:0042351">
    <property type="term" value="P:'de novo' GDP-L-fucose biosynthetic process"/>
    <property type="evidence" value="ECO:0007669"/>
    <property type="project" value="UniProtKB-UniRule"/>
</dbReference>
<evidence type="ECO:0000256" key="1">
    <source>
        <dbReference type="ARBA" id="ARBA00004883"/>
    </source>
</evidence>
<dbReference type="GO" id="GO:0016853">
    <property type="term" value="F:isomerase activity"/>
    <property type="evidence" value="ECO:0007669"/>
    <property type="project" value="UniProtKB-KW"/>
</dbReference>
<evidence type="ECO:0000256" key="5">
    <source>
        <dbReference type="ARBA" id="ARBA00023002"/>
    </source>
</evidence>
<dbReference type="Gene3D" id="3.90.25.10">
    <property type="entry name" value="UDP-galactose 4-epimerase, domain 1"/>
    <property type="match status" value="1"/>
</dbReference>
<proteinExistence type="inferred from homology"/>
<evidence type="ECO:0000259" key="10">
    <source>
        <dbReference type="Pfam" id="PF01370"/>
    </source>
</evidence>
<comment type="catalytic activity">
    <reaction evidence="8 9">
        <text>GDP-beta-L-fucose + NADP(+) = GDP-4-dehydro-alpha-D-rhamnose + NADPH + H(+)</text>
        <dbReference type="Rhea" id="RHEA:18885"/>
        <dbReference type="ChEBI" id="CHEBI:15378"/>
        <dbReference type="ChEBI" id="CHEBI:57273"/>
        <dbReference type="ChEBI" id="CHEBI:57783"/>
        <dbReference type="ChEBI" id="CHEBI:57964"/>
        <dbReference type="ChEBI" id="CHEBI:58349"/>
        <dbReference type="EC" id="1.1.1.271"/>
    </reaction>
</comment>
<dbReference type="Gene3D" id="3.40.50.720">
    <property type="entry name" value="NAD(P)-binding Rossmann-like Domain"/>
    <property type="match status" value="1"/>
</dbReference>
<dbReference type="AlphaFoldDB" id="A0A1G7EA72"/>
<feature type="site" description="Important for catalytic activity" evidence="9">
    <location>
        <position position="109"/>
    </location>
</feature>
<name>A0A1G7EA72_9RHOB</name>
<feature type="binding site" evidence="9">
    <location>
        <position position="204"/>
    </location>
    <ligand>
        <name>substrate</name>
    </ligand>
</feature>
<feature type="binding site" evidence="9">
    <location>
        <begin position="107"/>
        <end position="110"/>
    </location>
    <ligand>
        <name>NADP(+)</name>
        <dbReference type="ChEBI" id="CHEBI:58349"/>
    </ligand>
</feature>
<dbReference type="PANTHER" id="PTHR43238:SF1">
    <property type="entry name" value="GDP-L-FUCOSE SYNTHASE"/>
    <property type="match status" value="1"/>
</dbReference>
<dbReference type="Proteomes" id="UP000199628">
    <property type="component" value="Unassembled WGS sequence"/>
</dbReference>
<dbReference type="EC" id="1.1.1.271" evidence="3 9"/>
<comment type="function">
    <text evidence="9">Catalyzes the two-step NADP-dependent conversion of GDP-4-dehydro-6-deoxy-D-mannose to GDP-fucose, involving an epimerase and a reductase reaction.</text>
</comment>
<feature type="binding site" evidence="9">
    <location>
        <position position="189"/>
    </location>
    <ligand>
        <name>substrate</name>
    </ligand>
</feature>
<dbReference type="InterPro" id="IPR001509">
    <property type="entry name" value="Epimerase_deHydtase"/>
</dbReference>
<evidence type="ECO:0000313" key="12">
    <source>
        <dbReference type="Proteomes" id="UP000199628"/>
    </source>
</evidence>
<gene>
    <name evidence="9" type="primary">fcl</name>
    <name evidence="11" type="ORF">SAMN04488239_12442</name>
</gene>
<feature type="domain" description="NAD-dependent epimerase/dehydratase" evidence="10">
    <location>
        <begin position="4"/>
        <end position="231"/>
    </location>
</feature>
<evidence type="ECO:0000256" key="9">
    <source>
        <dbReference type="HAMAP-Rule" id="MF_00956"/>
    </source>
</evidence>
<feature type="binding site" evidence="9">
    <location>
        <begin position="8"/>
        <end position="14"/>
    </location>
    <ligand>
        <name>NADP(+)</name>
        <dbReference type="ChEBI" id="CHEBI:58349"/>
    </ligand>
</feature>
<evidence type="ECO:0000256" key="2">
    <source>
        <dbReference type="ARBA" id="ARBA00005959"/>
    </source>
</evidence>
<feature type="binding site" evidence="9">
    <location>
        <position position="280"/>
    </location>
    <ligand>
        <name>substrate</name>
    </ligand>
</feature>
<comment type="similarity">
    <text evidence="2 9">Belongs to the NAD(P)-dependent epimerase/dehydratase family. Fucose synthase subfamily.</text>
</comment>
<protein>
    <recommendedName>
        <fullName evidence="3 9">GDP-L-fucose synthase</fullName>
        <ecNumber evidence="3 9">1.1.1.271</ecNumber>
    </recommendedName>
    <alternativeName>
        <fullName evidence="9">GDP-4-keto-6-deoxy-D-mannose-3,5-epimerase-4-reductase</fullName>
    </alternativeName>
</protein>
<dbReference type="GO" id="GO:0050577">
    <property type="term" value="F:GDP-L-fucose synthase activity"/>
    <property type="evidence" value="ECO:0007669"/>
    <property type="project" value="UniProtKB-UniRule"/>
</dbReference>
<dbReference type="InterPro" id="IPR028614">
    <property type="entry name" value="GDP_fucose/colitose_synth"/>
</dbReference>
<sequence length="322" mass="35720">MQKIYIAGHRGMVGGAILRRLQARKEAGEALELLTRTHAELDLTNQAAVRDFMQAEKPDVVILAAAKVGGIHANNTYPADFIYENLMIECNVIHQAFAAGVQRLLQLGSSCIYPRAVAQPMKEDALLTGVLEPTNEPYAVAKIAGIKLCESYNRQHGTDYRSVMPTNLYGPGDNFHPENSHVLPALIRRFHEAARDGLEEVVIWGSGKPMREFLHVDDMAEASLFVLELDKATYEANTEPMLSHINVGTGTDISILDLAHMVAKVTGFQGKISNDPSKPDGTMKKLMDVSRLADMGWKARVGLREGIEETYEWFKKSEDLRM</sequence>
<dbReference type="FunFam" id="3.40.50.720:FF:000101">
    <property type="entry name" value="GDP-L-fucose synthase"/>
    <property type="match status" value="1"/>
</dbReference>
<feature type="site" description="Important for catalytic activity" evidence="9">
    <location>
        <position position="111"/>
    </location>
</feature>
<comment type="pathway">
    <text evidence="1 9">Nucleotide-sugar biosynthesis; GDP-L-fucose biosynthesis via de novo pathway; GDP-L-fucose from GDP-alpha-D-mannose: step 2/2.</text>
</comment>
<feature type="binding site" evidence="9">
    <location>
        <begin position="165"/>
        <end position="168"/>
    </location>
    <ligand>
        <name>NADP(+)</name>
        <dbReference type="ChEBI" id="CHEBI:58349"/>
    </ligand>
</feature>
<dbReference type="CDD" id="cd05239">
    <property type="entry name" value="GDP_FS_SDR_e"/>
    <property type="match status" value="1"/>
</dbReference>
<evidence type="ECO:0000313" key="11">
    <source>
        <dbReference type="EMBL" id="SDE60346.1"/>
    </source>
</evidence>
<keyword evidence="7 9" id="KW-0511">Multifunctional enzyme</keyword>
<feature type="binding site" evidence="9">
    <location>
        <position position="211"/>
    </location>
    <ligand>
        <name>substrate</name>
    </ligand>
</feature>
<keyword evidence="12" id="KW-1185">Reference proteome</keyword>
<dbReference type="InterPro" id="IPR036291">
    <property type="entry name" value="NAD(P)-bd_dom_sf"/>
</dbReference>
<dbReference type="HAMAP" id="MF_00956">
    <property type="entry name" value="GDP_fucose_synth"/>
    <property type="match status" value="1"/>
</dbReference>
<dbReference type="GO" id="GO:0070401">
    <property type="term" value="F:NADP+ binding"/>
    <property type="evidence" value="ECO:0007669"/>
    <property type="project" value="UniProtKB-UniRule"/>
</dbReference>
<evidence type="ECO:0000256" key="7">
    <source>
        <dbReference type="ARBA" id="ARBA00023268"/>
    </source>
</evidence>
<accession>A0A1G7EA72</accession>
<dbReference type="OrthoDB" id="9811425at2"/>
<dbReference type="STRING" id="639004.SAMN04488239_12442"/>
<dbReference type="Pfam" id="PF01370">
    <property type="entry name" value="Epimerase"/>
    <property type="match status" value="1"/>
</dbReference>
<feature type="active site" description="Proton donor/acceptor" evidence="9">
    <location>
        <position position="138"/>
    </location>
</feature>
<evidence type="ECO:0000256" key="6">
    <source>
        <dbReference type="ARBA" id="ARBA00023235"/>
    </source>
</evidence>
<keyword evidence="4 9" id="KW-0521">NADP</keyword>
<keyword evidence="6 9" id="KW-0413">Isomerase</keyword>
<feature type="binding site" evidence="9">
    <location>
        <position position="181"/>
    </location>
    <ligand>
        <name>NADP(+)</name>
        <dbReference type="ChEBI" id="CHEBI:58349"/>
    </ligand>
</feature>
<keyword evidence="5 9" id="KW-0560">Oxidoreductase</keyword>
<dbReference type="PANTHER" id="PTHR43238">
    <property type="entry name" value="GDP-L-FUCOSE SYNTHASE"/>
    <property type="match status" value="1"/>
</dbReference>
<organism evidence="11 12">
    <name type="scientific">Ruegeria marina</name>
    <dbReference type="NCBI Taxonomy" id="639004"/>
    <lineage>
        <taxon>Bacteria</taxon>
        <taxon>Pseudomonadati</taxon>
        <taxon>Pseudomonadota</taxon>
        <taxon>Alphaproteobacteria</taxon>
        <taxon>Rhodobacterales</taxon>
        <taxon>Roseobacteraceae</taxon>
        <taxon>Ruegeria</taxon>
    </lineage>
</organism>
<dbReference type="EMBL" id="FMZV01000024">
    <property type="protein sequence ID" value="SDE60346.1"/>
    <property type="molecule type" value="Genomic_DNA"/>
</dbReference>
<evidence type="ECO:0000256" key="8">
    <source>
        <dbReference type="ARBA" id="ARBA00051935"/>
    </source>
</evidence>
<dbReference type="SUPFAM" id="SSF51735">
    <property type="entry name" value="NAD(P)-binding Rossmann-fold domains"/>
    <property type="match status" value="1"/>
</dbReference>
<feature type="binding site" evidence="9">
    <location>
        <position position="142"/>
    </location>
    <ligand>
        <name>NADP(+)</name>
        <dbReference type="ChEBI" id="CHEBI:58349"/>
    </ligand>
</feature>
<evidence type="ECO:0000256" key="3">
    <source>
        <dbReference type="ARBA" id="ARBA00012371"/>
    </source>
</evidence>